<feature type="compositionally biased region" description="Polar residues" evidence="1">
    <location>
        <begin position="1"/>
        <end position="12"/>
    </location>
</feature>
<evidence type="ECO:0000313" key="2">
    <source>
        <dbReference type="EMBL" id="KAE8235323.1"/>
    </source>
</evidence>
<accession>A0A8T8S942</accession>
<sequence length="246" mass="27379">MQPLSSPRSPRSWQRGGTLDLSRERSASHTLGGPFQTSPVSLAPKPPDGWRFIQDASFPLHDAQQLSINAQINSDDWPCTWAGIAVAIWQVLQLPKTAQAGARDVRSAYRTIPLHPLQWPAGVVQWDGVFYVDKALAFGISSSAGAWGVVGDALADVLRAHGVGPVLKWVDDYLFFRVPRRHLSQVNRARLQLHFRVRQAQWGGSLFWTDGEHELCEDFRRPLQDLAGSGDWAYSFAQVDEICSPL</sequence>
<dbReference type="Proteomes" id="UP000077521">
    <property type="component" value="Unassembled WGS sequence"/>
</dbReference>
<feature type="non-terminal residue" evidence="2">
    <location>
        <position position="246"/>
    </location>
</feature>
<evidence type="ECO:0000313" key="3">
    <source>
        <dbReference type="Proteomes" id="UP000077521"/>
    </source>
</evidence>
<dbReference type="AlphaFoldDB" id="A0A8T8S942"/>
<reference evidence="2" key="1">
    <citation type="submission" date="2016-04" db="EMBL/GenBank/DDBJ databases">
        <authorList>
            <person name="Nguyen H.D."/>
            <person name="Samba Siva P."/>
            <person name="Cullis J."/>
            <person name="Levesque C.A."/>
            <person name="Hambleton S."/>
        </authorList>
    </citation>
    <scope>NUCLEOTIDE SEQUENCE</scope>
    <source>
        <strain evidence="2">DAOMC 236416</strain>
    </source>
</reference>
<dbReference type="EMBL" id="LWDF02002838">
    <property type="protein sequence ID" value="KAE8235323.1"/>
    <property type="molecule type" value="Genomic_DNA"/>
</dbReference>
<protein>
    <recommendedName>
        <fullName evidence="4">Reverse transcriptase domain-containing protein</fullName>
    </recommendedName>
</protein>
<dbReference type="InterPro" id="IPR043502">
    <property type="entry name" value="DNA/RNA_pol_sf"/>
</dbReference>
<feature type="region of interest" description="Disordered" evidence="1">
    <location>
        <begin position="1"/>
        <end position="40"/>
    </location>
</feature>
<reference evidence="2" key="2">
    <citation type="journal article" date="2019" name="IMA Fungus">
        <title>Genome sequencing and comparison of five Tilletia species to identify candidate genes for the detection of regulated species infecting wheat.</title>
        <authorList>
            <person name="Nguyen H.D.T."/>
            <person name="Sultana T."/>
            <person name="Kesanakurti P."/>
            <person name="Hambleton S."/>
        </authorList>
    </citation>
    <scope>NUCLEOTIDE SEQUENCE</scope>
    <source>
        <strain evidence="2">DAOMC 236416</strain>
    </source>
</reference>
<dbReference type="PANTHER" id="PTHR33050">
    <property type="entry name" value="REVERSE TRANSCRIPTASE DOMAIN-CONTAINING PROTEIN"/>
    <property type="match status" value="1"/>
</dbReference>
<proteinExistence type="predicted"/>
<dbReference type="InterPro" id="IPR052055">
    <property type="entry name" value="Hepadnavirus_pol/RT"/>
</dbReference>
<gene>
    <name evidence="2" type="ORF">A4X13_0g9536</name>
</gene>
<organism evidence="2 3">
    <name type="scientific">Tilletia indica</name>
    <dbReference type="NCBI Taxonomy" id="43049"/>
    <lineage>
        <taxon>Eukaryota</taxon>
        <taxon>Fungi</taxon>
        <taxon>Dikarya</taxon>
        <taxon>Basidiomycota</taxon>
        <taxon>Ustilaginomycotina</taxon>
        <taxon>Exobasidiomycetes</taxon>
        <taxon>Tilletiales</taxon>
        <taxon>Tilletiaceae</taxon>
        <taxon>Tilletia</taxon>
    </lineage>
</organism>
<comment type="caution">
    <text evidence="2">The sequence shown here is derived from an EMBL/GenBank/DDBJ whole genome shotgun (WGS) entry which is preliminary data.</text>
</comment>
<dbReference type="SUPFAM" id="SSF56672">
    <property type="entry name" value="DNA/RNA polymerases"/>
    <property type="match status" value="1"/>
</dbReference>
<dbReference type="PANTHER" id="PTHR33050:SF7">
    <property type="entry name" value="RIBONUCLEASE H"/>
    <property type="match status" value="1"/>
</dbReference>
<keyword evidence="3" id="KW-1185">Reference proteome</keyword>
<name>A0A8T8S942_9BASI</name>
<evidence type="ECO:0008006" key="4">
    <source>
        <dbReference type="Google" id="ProtNLM"/>
    </source>
</evidence>
<evidence type="ECO:0000256" key="1">
    <source>
        <dbReference type="SAM" id="MobiDB-lite"/>
    </source>
</evidence>